<dbReference type="STRING" id="1073090.A0A1L9SH36"/>
<dbReference type="OrthoDB" id="10254221at2759"/>
<gene>
    <name evidence="7" type="ORF">ASPZODRAFT_152037</name>
</gene>
<reference evidence="8" key="1">
    <citation type="journal article" date="2017" name="Genome Biol.">
        <title>Comparative genomics reveals high biological diversity and specific adaptations in the industrially and medically important fungal genus Aspergillus.</title>
        <authorList>
            <person name="de Vries R.P."/>
            <person name="Riley R."/>
            <person name="Wiebenga A."/>
            <person name="Aguilar-Osorio G."/>
            <person name="Amillis S."/>
            <person name="Uchima C.A."/>
            <person name="Anderluh G."/>
            <person name="Asadollahi M."/>
            <person name="Askin M."/>
            <person name="Barry K."/>
            <person name="Battaglia E."/>
            <person name="Bayram O."/>
            <person name="Benocci T."/>
            <person name="Braus-Stromeyer S.A."/>
            <person name="Caldana C."/>
            <person name="Canovas D."/>
            <person name="Cerqueira G.C."/>
            <person name="Chen F."/>
            <person name="Chen W."/>
            <person name="Choi C."/>
            <person name="Clum A."/>
            <person name="Dos Santos R.A."/>
            <person name="Damasio A.R."/>
            <person name="Diallinas G."/>
            <person name="Emri T."/>
            <person name="Fekete E."/>
            <person name="Flipphi M."/>
            <person name="Freyberg S."/>
            <person name="Gallo A."/>
            <person name="Gournas C."/>
            <person name="Habgood R."/>
            <person name="Hainaut M."/>
            <person name="Harispe M.L."/>
            <person name="Henrissat B."/>
            <person name="Hilden K.S."/>
            <person name="Hope R."/>
            <person name="Hossain A."/>
            <person name="Karabika E."/>
            <person name="Karaffa L."/>
            <person name="Karanyi Z."/>
            <person name="Krasevec N."/>
            <person name="Kuo A."/>
            <person name="Kusch H."/>
            <person name="LaButti K."/>
            <person name="Lagendijk E.L."/>
            <person name="Lapidus A."/>
            <person name="Levasseur A."/>
            <person name="Lindquist E."/>
            <person name="Lipzen A."/>
            <person name="Logrieco A.F."/>
            <person name="MacCabe A."/>
            <person name="Maekelae M.R."/>
            <person name="Malavazi I."/>
            <person name="Melin P."/>
            <person name="Meyer V."/>
            <person name="Mielnichuk N."/>
            <person name="Miskei M."/>
            <person name="Molnar A.P."/>
            <person name="Mule G."/>
            <person name="Ngan C.Y."/>
            <person name="Orejas M."/>
            <person name="Orosz E."/>
            <person name="Ouedraogo J.P."/>
            <person name="Overkamp K.M."/>
            <person name="Park H.-S."/>
            <person name="Perrone G."/>
            <person name="Piumi F."/>
            <person name="Punt P.J."/>
            <person name="Ram A.F."/>
            <person name="Ramon A."/>
            <person name="Rauscher S."/>
            <person name="Record E."/>
            <person name="Riano-Pachon D.M."/>
            <person name="Robert V."/>
            <person name="Roehrig J."/>
            <person name="Ruller R."/>
            <person name="Salamov A."/>
            <person name="Salih N.S."/>
            <person name="Samson R.A."/>
            <person name="Sandor E."/>
            <person name="Sanguinetti M."/>
            <person name="Schuetze T."/>
            <person name="Sepcic K."/>
            <person name="Shelest E."/>
            <person name="Sherlock G."/>
            <person name="Sophianopoulou V."/>
            <person name="Squina F.M."/>
            <person name="Sun H."/>
            <person name="Susca A."/>
            <person name="Todd R.B."/>
            <person name="Tsang A."/>
            <person name="Unkles S.E."/>
            <person name="van de Wiele N."/>
            <person name="van Rossen-Uffink D."/>
            <person name="Oliveira J.V."/>
            <person name="Vesth T.C."/>
            <person name="Visser J."/>
            <person name="Yu J.-H."/>
            <person name="Zhou M."/>
            <person name="Andersen M.R."/>
            <person name="Archer D.B."/>
            <person name="Baker S.E."/>
            <person name="Benoit I."/>
            <person name="Brakhage A.A."/>
            <person name="Braus G.H."/>
            <person name="Fischer R."/>
            <person name="Frisvad J.C."/>
            <person name="Goldman G.H."/>
            <person name="Houbraken J."/>
            <person name="Oakley B."/>
            <person name="Pocsi I."/>
            <person name="Scazzocchio C."/>
            <person name="Seiboth B."/>
            <person name="vanKuyk P.A."/>
            <person name="Wortman J."/>
            <person name="Dyer P.S."/>
            <person name="Grigoriev I.V."/>
        </authorList>
    </citation>
    <scope>NUCLEOTIDE SEQUENCE [LARGE SCALE GENOMIC DNA]</scope>
    <source>
        <strain evidence="8">CBS 506.65</strain>
    </source>
</reference>
<dbReference type="Pfam" id="PF11571">
    <property type="entry name" value="Med27"/>
    <property type="match status" value="1"/>
</dbReference>
<evidence type="ECO:0000256" key="4">
    <source>
        <dbReference type="ARBA" id="ARBA00023163"/>
    </source>
</evidence>
<comment type="similarity">
    <text evidence="2">Belongs to the Mediator complex subunit 27 family.</text>
</comment>
<organism evidence="7 8">
    <name type="scientific">Penicilliopsis zonata CBS 506.65</name>
    <dbReference type="NCBI Taxonomy" id="1073090"/>
    <lineage>
        <taxon>Eukaryota</taxon>
        <taxon>Fungi</taxon>
        <taxon>Dikarya</taxon>
        <taxon>Ascomycota</taxon>
        <taxon>Pezizomycotina</taxon>
        <taxon>Eurotiomycetes</taxon>
        <taxon>Eurotiomycetidae</taxon>
        <taxon>Eurotiales</taxon>
        <taxon>Aspergillaceae</taxon>
        <taxon>Penicilliopsis</taxon>
    </lineage>
</organism>
<evidence type="ECO:0008006" key="9">
    <source>
        <dbReference type="Google" id="ProtNLM"/>
    </source>
</evidence>
<evidence type="ECO:0000313" key="7">
    <source>
        <dbReference type="EMBL" id="OJJ46570.1"/>
    </source>
</evidence>
<evidence type="ECO:0000256" key="6">
    <source>
        <dbReference type="SAM" id="MobiDB-lite"/>
    </source>
</evidence>
<dbReference type="AlphaFoldDB" id="A0A1L9SH36"/>
<dbReference type="VEuPathDB" id="FungiDB:ASPZODRAFT_152037"/>
<keyword evidence="8" id="KW-1185">Reference proteome</keyword>
<evidence type="ECO:0000256" key="5">
    <source>
        <dbReference type="ARBA" id="ARBA00023242"/>
    </source>
</evidence>
<feature type="compositionally biased region" description="Basic and acidic residues" evidence="6">
    <location>
        <begin position="140"/>
        <end position="155"/>
    </location>
</feature>
<dbReference type="RefSeq" id="XP_022581080.1">
    <property type="nucleotide sequence ID" value="XM_022725806.1"/>
</dbReference>
<evidence type="ECO:0000256" key="2">
    <source>
        <dbReference type="ARBA" id="ARBA00008048"/>
    </source>
</evidence>
<name>A0A1L9SH36_9EURO</name>
<keyword evidence="3" id="KW-0805">Transcription regulation</keyword>
<protein>
    <recommendedName>
        <fullName evidence="9">Mediator complex subunit 27</fullName>
    </recommendedName>
</protein>
<keyword evidence="4" id="KW-0804">Transcription</keyword>
<sequence length="301" mass="33952">MLKVEDHDSTNPQANIVNWDSEMQLVSSLNKLQELEKRIHQLRTLLPDRLLLPLRPITQPEAAKQMPRSPQVLLQELKESARSGVAEVGTFQAMWQSPEMAAVWARVDERIRDNGGELLQPSGVWERDYDVLLEGLVGSEREERQHREQAEREAANSKAQAAEGDWRSVVAAFATRGVPGVHVLSSSTEERIVTIVLVRAGITFQAQNVCSLDNSGAPEWLVSIKTAPGTTRTKLETAVCDCLNQRGRKWDLSYLLDMISSYSTIKQTPCKKCQQMTDRTAQLPTIRRYQNGNWEAYHESC</sequence>
<comment type="subcellular location">
    <subcellularLocation>
        <location evidence="1">Nucleus</location>
    </subcellularLocation>
</comment>
<dbReference type="Proteomes" id="UP000184188">
    <property type="component" value="Unassembled WGS sequence"/>
</dbReference>
<proteinExistence type="inferred from homology"/>
<keyword evidence="5" id="KW-0539">Nucleus</keyword>
<dbReference type="InterPro" id="IPR021627">
    <property type="entry name" value="Mediator_Med27"/>
</dbReference>
<evidence type="ECO:0000313" key="8">
    <source>
        <dbReference type="Proteomes" id="UP000184188"/>
    </source>
</evidence>
<dbReference type="EMBL" id="KV878342">
    <property type="protein sequence ID" value="OJJ46570.1"/>
    <property type="molecule type" value="Genomic_DNA"/>
</dbReference>
<feature type="region of interest" description="Disordered" evidence="6">
    <location>
        <begin position="140"/>
        <end position="160"/>
    </location>
</feature>
<dbReference type="GO" id="GO:0016592">
    <property type="term" value="C:mediator complex"/>
    <property type="evidence" value="ECO:0007669"/>
    <property type="project" value="InterPro"/>
</dbReference>
<accession>A0A1L9SH36</accession>
<evidence type="ECO:0000256" key="1">
    <source>
        <dbReference type="ARBA" id="ARBA00004123"/>
    </source>
</evidence>
<evidence type="ECO:0000256" key="3">
    <source>
        <dbReference type="ARBA" id="ARBA00023015"/>
    </source>
</evidence>
<dbReference type="GeneID" id="34612270"/>